<name>A0A8C9VRG0_SCLFO</name>
<feature type="binding site" evidence="7">
    <location>
        <position position="651"/>
    </location>
    <ligand>
        <name>AMP</name>
        <dbReference type="ChEBI" id="CHEBI:456215"/>
    </ligand>
</feature>
<feature type="binding site" evidence="8">
    <location>
        <position position="528"/>
    </location>
    <ligand>
        <name>Zn(2+)</name>
        <dbReference type="ChEBI" id="CHEBI:29105"/>
        <label>1</label>
    </ligand>
</feature>
<dbReference type="GO" id="GO:0046872">
    <property type="term" value="F:metal ion binding"/>
    <property type="evidence" value="ECO:0007669"/>
    <property type="project" value="UniProtKB-KW"/>
</dbReference>
<dbReference type="GeneTree" id="ENSGT00940000157817"/>
<accession>A0A8C9VRG0</accession>
<feature type="binding site" evidence="8">
    <location>
        <position position="527"/>
    </location>
    <ligand>
        <name>Zn(2+)</name>
        <dbReference type="ChEBI" id="CHEBI:29105"/>
        <label>1</label>
    </ligand>
</feature>
<keyword evidence="3 8" id="KW-0479">Metal-binding</keyword>
<dbReference type="InterPro" id="IPR057304">
    <property type="entry name" value="PDE8-like_REC_N"/>
</dbReference>
<reference evidence="12" key="2">
    <citation type="submission" date="2025-08" db="UniProtKB">
        <authorList>
            <consortium name="Ensembl"/>
        </authorList>
    </citation>
    <scope>IDENTIFICATION</scope>
</reference>
<evidence type="ECO:0000256" key="6">
    <source>
        <dbReference type="PIRSR" id="PIRSR623088-1"/>
    </source>
</evidence>
<evidence type="ECO:0000259" key="11">
    <source>
        <dbReference type="PROSITE" id="PS51845"/>
    </source>
</evidence>
<evidence type="ECO:0000256" key="3">
    <source>
        <dbReference type="ARBA" id="ARBA00022723"/>
    </source>
</evidence>
<evidence type="ECO:0000256" key="7">
    <source>
        <dbReference type="PIRSR" id="PIRSR623088-2"/>
    </source>
</evidence>
<gene>
    <name evidence="12" type="primary">PDE8B</name>
    <name evidence="12" type="synonym">pde8b</name>
</gene>
<dbReference type="PROSITE" id="PS00126">
    <property type="entry name" value="PDEASE_I_1"/>
    <property type="match status" value="1"/>
</dbReference>
<feature type="binding site" evidence="7">
    <location>
        <position position="528"/>
    </location>
    <ligand>
        <name>AMP</name>
        <dbReference type="ChEBI" id="CHEBI:456215"/>
    </ligand>
</feature>
<dbReference type="InterPro" id="IPR023088">
    <property type="entry name" value="PDEase"/>
</dbReference>
<organism evidence="12 13">
    <name type="scientific">Scleropages formosus</name>
    <name type="common">Asian bonytongue</name>
    <name type="synonym">Osteoglossum formosum</name>
    <dbReference type="NCBI Taxonomy" id="113540"/>
    <lineage>
        <taxon>Eukaryota</taxon>
        <taxon>Metazoa</taxon>
        <taxon>Chordata</taxon>
        <taxon>Craniata</taxon>
        <taxon>Vertebrata</taxon>
        <taxon>Euteleostomi</taxon>
        <taxon>Actinopterygii</taxon>
        <taxon>Neopterygii</taxon>
        <taxon>Teleostei</taxon>
        <taxon>Osteoglossocephala</taxon>
        <taxon>Osteoglossomorpha</taxon>
        <taxon>Osteoglossiformes</taxon>
        <taxon>Osteoglossidae</taxon>
        <taxon>Scleropages</taxon>
    </lineage>
</organism>
<evidence type="ECO:0000256" key="5">
    <source>
        <dbReference type="ARBA" id="ARBA00023149"/>
    </source>
</evidence>
<dbReference type="Proteomes" id="UP000694397">
    <property type="component" value="Chromosome 6"/>
</dbReference>
<dbReference type="InterPro" id="IPR023174">
    <property type="entry name" value="PDEase_CS"/>
</dbReference>
<dbReference type="SUPFAM" id="SSF109604">
    <property type="entry name" value="HD-domain/PDEase-like"/>
    <property type="match status" value="1"/>
</dbReference>
<keyword evidence="4 9" id="KW-0378">Hydrolase</keyword>
<dbReference type="Ensembl" id="ENSSFOT00015068645.1">
    <property type="protein sequence ID" value="ENSSFOP00015064073.1"/>
    <property type="gene ID" value="ENSSFOG00015016473.2"/>
</dbReference>
<dbReference type="InterPro" id="IPR036971">
    <property type="entry name" value="PDEase_catalytic_dom_sf"/>
</dbReference>
<feature type="active site" description="Proton donor" evidence="6">
    <location>
        <position position="487"/>
    </location>
</feature>
<dbReference type="Pfam" id="PF08629">
    <property type="entry name" value="PDE8"/>
    <property type="match status" value="1"/>
</dbReference>
<dbReference type="FunFam" id="1.10.1300.10:FF:000002">
    <property type="entry name" value="Phosphodiesterase"/>
    <property type="match status" value="1"/>
</dbReference>
<dbReference type="InterPro" id="IPR003607">
    <property type="entry name" value="HD/PDEase_dom"/>
</dbReference>
<evidence type="ECO:0000256" key="4">
    <source>
        <dbReference type="ARBA" id="ARBA00022801"/>
    </source>
</evidence>
<feature type="region of interest" description="Disordered" evidence="10">
    <location>
        <begin position="54"/>
        <end position="85"/>
    </location>
</feature>
<dbReference type="PROSITE" id="PS51845">
    <property type="entry name" value="PDEASE_I_2"/>
    <property type="match status" value="1"/>
</dbReference>
<evidence type="ECO:0000313" key="13">
    <source>
        <dbReference type="Proteomes" id="UP000694397"/>
    </source>
</evidence>
<dbReference type="Gene3D" id="1.10.1300.10">
    <property type="entry name" value="3'5'-cyclic nucleotide phosphodiesterase, catalytic domain"/>
    <property type="match status" value="1"/>
</dbReference>
<reference evidence="12" key="3">
    <citation type="submission" date="2025-09" db="UniProtKB">
        <authorList>
            <consortium name="Ensembl"/>
        </authorList>
    </citation>
    <scope>IDENTIFICATION</scope>
</reference>
<keyword evidence="13" id="KW-1185">Reference proteome</keyword>
<dbReference type="CDD" id="cd00077">
    <property type="entry name" value="HDc"/>
    <property type="match status" value="1"/>
</dbReference>
<keyword evidence="5" id="KW-0114">cAMP</keyword>
<protein>
    <recommendedName>
        <fullName evidence="9">Phosphodiesterase</fullName>
        <ecNumber evidence="9">3.1.4.-</ecNumber>
    </recommendedName>
</protein>
<feature type="compositionally biased region" description="Gly residues" evidence="10">
    <location>
        <begin position="60"/>
        <end position="70"/>
    </location>
</feature>
<dbReference type="PRINTS" id="PR00387">
    <property type="entry name" value="PDIESTERASE1"/>
</dbReference>
<dbReference type="EC" id="3.1.4.-" evidence="9"/>
<evidence type="ECO:0000256" key="1">
    <source>
        <dbReference type="ARBA" id="ARBA00004703"/>
    </source>
</evidence>
<evidence type="ECO:0000313" key="12">
    <source>
        <dbReference type="Ensembl" id="ENSSFOP00015064073.1"/>
    </source>
</evidence>
<dbReference type="PANTHER" id="PTHR11347">
    <property type="entry name" value="CYCLIC NUCLEOTIDE PHOSPHODIESTERASE"/>
    <property type="match status" value="1"/>
</dbReference>
<evidence type="ECO:0000256" key="10">
    <source>
        <dbReference type="SAM" id="MobiDB-lite"/>
    </source>
</evidence>
<dbReference type="GO" id="GO:0007165">
    <property type="term" value="P:signal transduction"/>
    <property type="evidence" value="ECO:0007669"/>
    <property type="project" value="InterPro"/>
</dbReference>
<comment type="cofactor">
    <cofactor evidence="9">
        <name>a divalent metal cation</name>
        <dbReference type="ChEBI" id="CHEBI:60240"/>
    </cofactor>
    <text evidence="9">Binds 2 divalent metal cations per subunit. Site 1 may preferentially bind zinc ions, while site 2 has a preference for magnesium and/or manganese ions.</text>
</comment>
<proteinExistence type="inferred from homology"/>
<feature type="binding site" evidence="8">
    <location>
        <position position="651"/>
    </location>
    <ligand>
        <name>Zn(2+)</name>
        <dbReference type="ChEBI" id="CHEBI:29105"/>
        <label>1</label>
    </ligand>
</feature>
<feature type="binding site" evidence="7">
    <location>
        <begin position="487"/>
        <end position="491"/>
    </location>
    <ligand>
        <name>AMP</name>
        <dbReference type="ChEBI" id="CHEBI:456215"/>
    </ligand>
</feature>
<dbReference type="AlphaFoldDB" id="A0A8C9VRG0"/>
<comment type="similarity">
    <text evidence="2">Belongs to the cyclic nucleotide phosphodiesterase family. PDE8 subfamily.</text>
</comment>
<evidence type="ECO:0000256" key="8">
    <source>
        <dbReference type="PIRSR" id="PIRSR623088-3"/>
    </source>
</evidence>
<sequence>MGCAPSIHVSQSGVIYCRDSDESNSPHQTTTTLHGLFVKTDAADSIPSVIAYQGGRRARGGGGGGGGGGSRRGERGEERGGVGHAHGHICAEAETQTSRASVKVSATEECIGPMRLSQEPIQVLLVFTKEDSQSDAFWWACDRAGFRCNIARTPESAVECFLDKHHEVIVIDARQTCYFDPEAVCRTLVVWCHEISTHLVSLLAIFLLACCFVFQRFLENSSVSACYNELIQIERGEVRLQFKLRACNSLFMALEHCQDAVEITSEDHVIQVRNGRGECQSLRYKDRRKESVDVRSISSRSSDAPSLQNRRYSSMARIHSMTIEAPITKVINIINAAQESSPVTVAEALDRVLEILRTTELYSPQLASKEDDPHTNDLVGGLMSDGLRRLSGNEYVFSKNVTQGQLAVPVTLNDIPPPIAKMLDNEDRWDFNILELEAATQKRPLTYLGLKIFARFGVCEFLSCTEATLRSWLQVIEANYHSSNSYHNSTHAADVLHATAYFLRKDRVKGSLDQLDVVAALIAATVHDVDHPGRTNSFLCNAGSELAILYNDTAVLESHHAALAFQLTVRDKKCNIFRNMERTQFRTLRQAIIDMVLATEMTRHFEHVNKFVNSINKPMASEGSDCDCPASIKNSPENRLLIKRMMIKCADVANPCRPLELCIEWAGRISEEYFAQTDEEKRQGLPVVMPIFDRNTCSVPKSQISFIDYFVMDMFDAWDAFASLPGLMEHLSENYKYWKSLDEMKCKSLRPPPAP</sequence>
<evidence type="ECO:0000256" key="2">
    <source>
        <dbReference type="ARBA" id="ARBA00006437"/>
    </source>
</evidence>
<feature type="compositionally biased region" description="Basic and acidic residues" evidence="10">
    <location>
        <begin position="71"/>
        <end position="81"/>
    </location>
</feature>
<dbReference type="Pfam" id="PF00233">
    <property type="entry name" value="PDEase_I"/>
    <property type="match status" value="1"/>
</dbReference>
<dbReference type="GO" id="GO:0004115">
    <property type="term" value="F:3',5'-cyclic-AMP phosphodiesterase activity"/>
    <property type="evidence" value="ECO:0007669"/>
    <property type="project" value="UniProtKB-ARBA"/>
</dbReference>
<dbReference type="SMART" id="SM00471">
    <property type="entry name" value="HDc"/>
    <property type="match status" value="1"/>
</dbReference>
<evidence type="ECO:0000256" key="9">
    <source>
        <dbReference type="RuleBase" id="RU363067"/>
    </source>
</evidence>
<feature type="binding site" evidence="8">
    <location>
        <position position="491"/>
    </location>
    <ligand>
        <name>Zn(2+)</name>
        <dbReference type="ChEBI" id="CHEBI:29105"/>
        <label>1</label>
    </ligand>
</feature>
<dbReference type="InterPro" id="IPR002073">
    <property type="entry name" value="PDEase_catalytic_dom"/>
</dbReference>
<feature type="binding site" evidence="7">
    <location>
        <position position="703"/>
    </location>
    <ligand>
        <name>AMP</name>
        <dbReference type="ChEBI" id="CHEBI:456215"/>
    </ligand>
</feature>
<comment type="pathway">
    <text evidence="1">Purine metabolism; 3',5'-cyclic AMP degradation; AMP from 3',5'-cyclic AMP: step 1/1.</text>
</comment>
<feature type="domain" description="PDEase" evidence="11">
    <location>
        <begin position="411"/>
        <end position="745"/>
    </location>
</feature>
<reference evidence="12 13" key="1">
    <citation type="submission" date="2019-04" db="EMBL/GenBank/DDBJ databases">
        <authorList>
            <consortium name="Wellcome Sanger Institute Data Sharing"/>
        </authorList>
    </citation>
    <scope>NUCLEOTIDE SEQUENCE [LARGE SCALE GENOMIC DNA]</scope>
</reference>
<feature type="binding site" evidence="8">
    <location>
        <position position="528"/>
    </location>
    <ligand>
        <name>Zn(2+)</name>
        <dbReference type="ChEBI" id="CHEBI:29105"/>
        <label>2</label>
    </ligand>
</feature>
<dbReference type="Pfam" id="PF23198">
    <property type="entry name" value="PDE8A_N"/>
    <property type="match status" value="1"/>
</dbReference>